<feature type="region of interest" description="Disordered" evidence="1">
    <location>
        <begin position="68"/>
        <end position="93"/>
    </location>
</feature>
<dbReference type="EMBL" id="AE008923">
    <property type="protein sequence ID" value="AAM35207.1"/>
    <property type="molecule type" value="Genomic_DNA"/>
</dbReference>
<protein>
    <submittedName>
        <fullName evidence="2">Uncharacterized protein</fullName>
    </submittedName>
</protein>
<dbReference type="KEGG" id="xac:XAC0315"/>
<feature type="region of interest" description="Disordered" evidence="1">
    <location>
        <begin position="17"/>
        <end position="55"/>
    </location>
</feature>
<feature type="region of interest" description="Disordered" evidence="1">
    <location>
        <begin position="286"/>
        <end position="308"/>
    </location>
</feature>
<accession>A0AAI7ZCP7</accession>
<dbReference type="AlphaFoldDB" id="A0AAI7ZCP7"/>
<evidence type="ECO:0000313" key="3">
    <source>
        <dbReference type="Proteomes" id="UP000000576"/>
    </source>
</evidence>
<evidence type="ECO:0000256" key="1">
    <source>
        <dbReference type="SAM" id="MobiDB-lite"/>
    </source>
</evidence>
<name>A0AAI7ZCP7_XANAC</name>
<feature type="compositionally biased region" description="Basic and acidic residues" evidence="1">
    <location>
        <begin position="298"/>
        <end position="308"/>
    </location>
</feature>
<organism evidence="2 3">
    <name type="scientific">Xanthomonas axonopodis pv. citri (strain 306)</name>
    <dbReference type="NCBI Taxonomy" id="190486"/>
    <lineage>
        <taxon>Bacteria</taxon>
        <taxon>Pseudomonadati</taxon>
        <taxon>Pseudomonadota</taxon>
        <taxon>Gammaproteobacteria</taxon>
        <taxon>Lysobacterales</taxon>
        <taxon>Lysobacteraceae</taxon>
        <taxon>Xanthomonas</taxon>
    </lineage>
</organism>
<gene>
    <name evidence="2" type="ordered locus">XAC0315</name>
</gene>
<evidence type="ECO:0000313" key="2">
    <source>
        <dbReference type="EMBL" id="AAM35207.1"/>
    </source>
</evidence>
<feature type="compositionally biased region" description="Low complexity" evidence="1">
    <location>
        <begin position="73"/>
        <end position="86"/>
    </location>
</feature>
<dbReference type="Proteomes" id="UP000000576">
    <property type="component" value="Chromosome"/>
</dbReference>
<reference evidence="2 3" key="1">
    <citation type="journal article" date="2002" name="Nature">
        <title>Comparison of the genomes of two Xanthomonas pathogens with differing host specificities.</title>
        <authorList>
            <person name="da Silva A.C."/>
            <person name="Ferro J.A."/>
            <person name="Reinach F.C."/>
            <person name="Farah C.S."/>
            <person name="Furlan L.R."/>
            <person name="Quaggio R.B."/>
            <person name="Monteiro-Vitorello C.B."/>
            <person name="Van Sluys M.A."/>
            <person name="Almeida N.F."/>
            <person name="Alves L.M."/>
            <person name="do Amaral A.M."/>
            <person name="Bertolini M.C."/>
            <person name="Camargo L.E."/>
            <person name="Camarotte G."/>
            <person name="Cannavan F."/>
            <person name="Cardozo J."/>
            <person name="Chambergo F."/>
            <person name="Ciapina L.P."/>
            <person name="Cicarelli R.M."/>
            <person name="Coutinho L.L."/>
            <person name="Cursino-Santos J.R."/>
            <person name="El-Dorry H."/>
            <person name="Faria J.B."/>
            <person name="Ferreira A.J."/>
            <person name="Ferreira R.C."/>
            <person name="Ferro M.I."/>
            <person name="Formighieri E.F."/>
            <person name="Franco M.C."/>
            <person name="Greggio C.C."/>
            <person name="Gruber A."/>
            <person name="Katsuyama A.M."/>
            <person name="Kishi L.T."/>
            <person name="Leite R.P."/>
            <person name="Lemos E.G."/>
            <person name="Lemos M.V."/>
            <person name="Locali E.C."/>
            <person name="Machado M.A."/>
            <person name="Madeira A.M."/>
            <person name="Martinez-Rossi N.M."/>
            <person name="Martins E.C."/>
            <person name="Meidanis J."/>
            <person name="Menck C.F."/>
            <person name="Miyaki C.Y."/>
            <person name="Moon D.H."/>
            <person name="Moreira L.M."/>
            <person name="Novo M.T."/>
            <person name="Okura V.K."/>
            <person name="Oliveira M.C."/>
            <person name="Oliveira V.R."/>
            <person name="Pereira H.A."/>
            <person name="Rossi A."/>
            <person name="Sena J.A."/>
            <person name="Silva C."/>
            <person name="de Souza R.F."/>
            <person name="Spinola L.A."/>
            <person name="Takita M.A."/>
            <person name="Tamura R.E."/>
            <person name="Teixeira E.C."/>
            <person name="Tezza R.I."/>
            <person name="Trindade dos Santos M."/>
            <person name="Truffi D."/>
            <person name="Tsai S.M."/>
            <person name="White F.F."/>
            <person name="Setubal J.C."/>
            <person name="Kitajima J.P."/>
        </authorList>
    </citation>
    <scope>NUCLEOTIDE SEQUENCE [LARGE SCALE GENOMIC DNA]</scope>
    <source>
        <strain evidence="2 3">306</strain>
    </source>
</reference>
<proteinExistence type="predicted"/>
<sequence>MGDAKMGNCLRIPAAHMAPELREHGTPEASTSTPMSHAGSMTAGPQEHSAVESCAGSQIADMWLSSLERPARRSSGSRSQSTAQSRPQSKLEKLTETRRSMLQRAIILDDQWRSLQERCAGTSVGGRQASNLDNLKGIIDRDRQALESMGHEGGYIAQRRLDRIDRNLLNFEKKIGNQKKLESHLAKSNDFLVRLKLLKQELSTRGEKRHILNDVDLNIKDLEDISNELAGTDANGSGIEYNGCRGDAIAYFDSVTISLEAMLRSQDPGYWDYMRPALANVLKEGYSPSRRKAVSDPGMHDGASDGIS</sequence>